<evidence type="ECO:0000256" key="2">
    <source>
        <dbReference type="ARBA" id="ARBA00022679"/>
    </source>
</evidence>
<keyword evidence="2 3" id="KW-0808">Transferase</keyword>
<dbReference type="AlphaFoldDB" id="A0A081BYG4"/>
<dbReference type="InterPro" id="IPR051199">
    <property type="entry name" value="LPS_LOS_Heptosyltrfase"/>
</dbReference>
<gene>
    <name evidence="3" type="ORF">U27_04336</name>
</gene>
<dbReference type="PANTHER" id="PTHR30160">
    <property type="entry name" value="TETRAACYLDISACCHARIDE 4'-KINASE-RELATED"/>
    <property type="match status" value="1"/>
</dbReference>
<dbReference type="Proteomes" id="UP000030661">
    <property type="component" value="Unassembled WGS sequence"/>
</dbReference>
<dbReference type="STRING" id="1499967.U27_04336"/>
<dbReference type="eggNOG" id="COG0859">
    <property type="taxonomic scope" value="Bacteria"/>
</dbReference>
<dbReference type="GO" id="GO:0009244">
    <property type="term" value="P:lipopolysaccharide core region biosynthetic process"/>
    <property type="evidence" value="ECO:0007669"/>
    <property type="project" value="TreeGrafter"/>
</dbReference>
<proteinExistence type="predicted"/>
<reference evidence="3" key="1">
    <citation type="journal article" date="2015" name="PeerJ">
        <title>First genomic representation of candidate bacterial phylum KSB3 points to enhanced environmental sensing as a trigger of wastewater bulking.</title>
        <authorList>
            <person name="Sekiguchi Y."/>
            <person name="Ohashi A."/>
            <person name="Parks D.H."/>
            <person name="Yamauchi T."/>
            <person name="Tyson G.W."/>
            <person name="Hugenholtz P."/>
        </authorList>
    </citation>
    <scope>NUCLEOTIDE SEQUENCE [LARGE SCALE GENOMIC DNA]</scope>
</reference>
<evidence type="ECO:0000256" key="1">
    <source>
        <dbReference type="ARBA" id="ARBA00022676"/>
    </source>
</evidence>
<dbReference type="GO" id="GO:0008713">
    <property type="term" value="F:ADP-heptose-lipopolysaccharide heptosyltransferase activity"/>
    <property type="evidence" value="ECO:0007669"/>
    <property type="project" value="TreeGrafter"/>
</dbReference>
<dbReference type="Gene3D" id="3.40.50.2000">
    <property type="entry name" value="Glycogen Phosphorylase B"/>
    <property type="match status" value="2"/>
</dbReference>
<accession>A0A081BYG4</accession>
<organism evidence="3">
    <name type="scientific">Vecturithrix granuli</name>
    <dbReference type="NCBI Taxonomy" id="1499967"/>
    <lineage>
        <taxon>Bacteria</taxon>
        <taxon>Candidatus Moduliflexota</taxon>
        <taxon>Candidatus Vecturitrichia</taxon>
        <taxon>Candidatus Vecturitrichales</taxon>
        <taxon>Candidatus Vecturitrichaceae</taxon>
        <taxon>Candidatus Vecturithrix</taxon>
    </lineage>
</organism>
<dbReference type="SUPFAM" id="SSF53756">
    <property type="entry name" value="UDP-Glycosyltransferase/glycogen phosphorylase"/>
    <property type="match status" value="1"/>
</dbReference>
<evidence type="ECO:0000313" key="4">
    <source>
        <dbReference type="Proteomes" id="UP000030661"/>
    </source>
</evidence>
<dbReference type="InterPro" id="IPR002201">
    <property type="entry name" value="Glyco_trans_9"/>
</dbReference>
<dbReference type="GO" id="GO:0005829">
    <property type="term" value="C:cytosol"/>
    <property type="evidence" value="ECO:0007669"/>
    <property type="project" value="TreeGrafter"/>
</dbReference>
<protein>
    <submittedName>
        <fullName evidence="3">ADP-heptose:LPS heptosyltransferase</fullName>
    </submittedName>
</protein>
<keyword evidence="1" id="KW-0328">Glycosyltransferase</keyword>
<name>A0A081BYG4_VECG1</name>
<sequence>MRSFGVHYMTGIKSAENILVIQLRQVGDVLLTTPAIKVLRDHYPHSRISFLTETGPAALLCGNPHLDAIITRKRRNTFLEDLKLARELRKAKYDLVIDFFCNPRSAWMSFLTDAPQRIATYHSGRSWWYTHTPEIKNGTCYAVEDKLALLRAVGISGELTPPVLMVSEDATHYIDEFFRQEHLLEQQAGPVITIDPTSRRQAKRWIPERYVELADRLVERYQAAVIFIWGPEEHDMVTSLVQQGQYPHKLACPTDLVQLAALIQKSDLHIGNCSAPRHIAVAVGTPSLTIMGPTAAVNWTYPSPLHKAVQGKVSCLECHKTECKTHDCMKALTVQEVEKAVEQLLGIIDN</sequence>
<evidence type="ECO:0000313" key="3">
    <source>
        <dbReference type="EMBL" id="GAK57369.1"/>
    </source>
</evidence>
<dbReference type="CDD" id="cd03789">
    <property type="entry name" value="GT9_LPS_heptosyltransferase"/>
    <property type="match status" value="1"/>
</dbReference>
<dbReference type="Pfam" id="PF01075">
    <property type="entry name" value="Glyco_transf_9"/>
    <property type="match status" value="1"/>
</dbReference>
<dbReference type="EMBL" id="DF820466">
    <property type="protein sequence ID" value="GAK57369.1"/>
    <property type="molecule type" value="Genomic_DNA"/>
</dbReference>
<keyword evidence="4" id="KW-1185">Reference proteome</keyword>
<dbReference type="HOGENOM" id="CLU_038371_3_0_0"/>